<reference evidence="12 13" key="1">
    <citation type="submission" date="2024-11" db="EMBL/GenBank/DDBJ databases">
        <title>Chromosome-level genome assembly of the freshwater bivalve Anodonta woodiana.</title>
        <authorList>
            <person name="Chen X."/>
        </authorList>
    </citation>
    <scope>NUCLEOTIDE SEQUENCE [LARGE SCALE GENOMIC DNA]</scope>
    <source>
        <strain evidence="12">MN2024</strain>
        <tissue evidence="12">Gills</tissue>
    </source>
</reference>
<dbReference type="PANTHER" id="PTHR11214:SF364">
    <property type="entry name" value="HEXOSYLTRANSFERASE"/>
    <property type="match status" value="1"/>
</dbReference>
<keyword evidence="8 11" id="KW-0333">Golgi apparatus</keyword>
<comment type="caution">
    <text evidence="12">The sequence shown here is derived from an EMBL/GenBank/DDBJ whole genome shotgun (WGS) entry which is preliminary data.</text>
</comment>
<keyword evidence="10" id="KW-0325">Glycoprotein</keyword>
<protein>
    <recommendedName>
        <fullName evidence="11">Hexosyltransferase</fullName>
        <ecNumber evidence="11">2.4.1.-</ecNumber>
    </recommendedName>
</protein>
<keyword evidence="9" id="KW-0472">Membrane</keyword>
<comment type="similarity">
    <text evidence="2 11">Belongs to the glycosyltransferase 31 family.</text>
</comment>
<evidence type="ECO:0000256" key="5">
    <source>
        <dbReference type="ARBA" id="ARBA00022692"/>
    </source>
</evidence>
<keyword evidence="7" id="KW-1133">Transmembrane helix</keyword>
<keyword evidence="3 11" id="KW-0328">Glycosyltransferase</keyword>
<gene>
    <name evidence="12" type="ORF">ACJMK2_032286</name>
</gene>
<evidence type="ECO:0000256" key="1">
    <source>
        <dbReference type="ARBA" id="ARBA00004323"/>
    </source>
</evidence>
<evidence type="ECO:0000256" key="6">
    <source>
        <dbReference type="ARBA" id="ARBA00022968"/>
    </source>
</evidence>
<name>A0ABD3X198_SINWO</name>
<evidence type="ECO:0000256" key="10">
    <source>
        <dbReference type="ARBA" id="ARBA00023180"/>
    </source>
</evidence>
<keyword evidence="5" id="KW-0812">Transmembrane</keyword>
<dbReference type="FunFam" id="3.90.550.50:FF:000001">
    <property type="entry name" value="Hexosyltransferase"/>
    <property type="match status" value="1"/>
</dbReference>
<dbReference type="GO" id="GO:0000139">
    <property type="term" value="C:Golgi membrane"/>
    <property type="evidence" value="ECO:0007669"/>
    <property type="project" value="UniProtKB-SubCell"/>
</dbReference>
<dbReference type="InterPro" id="IPR002659">
    <property type="entry name" value="Glyco_trans_31"/>
</dbReference>
<evidence type="ECO:0000256" key="2">
    <source>
        <dbReference type="ARBA" id="ARBA00008661"/>
    </source>
</evidence>
<dbReference type="Gene3D" id="3.90.550.50">
    <property type="match status" value="1"/>
</dbReference>
<keyword evidence="4" id="KW-0808">Transferase</keyword>
<dbReference type="EMBL" id="JBJQND010000004">
    <property type="protein sequence ID" value="KAL3880014.1"/>
    <property type="molecule type" value="Genomic_DNA"/>
</dbReference>
<dbReference type="AlphaFoldDB" id="A0ABD3X198"/>
<dbReference type="SUPFAM" id="SSF53448">
    <property type="entry name" value="Nucleotide-diphospho-sugar transferases"/>
    <property type="match status" value="1"/>
</dbReference>
<dbReference type="InterPro" id="IPR029044">
    <property type="entry name" value="Nucleotide-diphossugar_trans"/>
</dbReference>
<evidence type="ECO:0000256" key="3">
    <source>
        <dbReference type="ARBA" id="ARBA00022676"/>
    </source>
</evidence>
<evidence type="ECO:0000313" key="12">
    <source>
        <dbReference type="EMBL" id="KAL3880014.1"/>
    </source>
</evidence>
<evidence type="ECO:0000256" key="7">
    <source>
        <dbReference type="ARBA" id="ARBA00022989"/>
    </source>
</evidence>
<dbReference type="PANTHER" id="PTHR11214">
    <property type="entry name" value="BETA-1,3-N-ACETYLGLUCOSAMINYLTRANSFERASE"/>
    <property type="match status" value="1"/>
</dbReference>
<evidence type="ECO:0000256" key="11">
    <source>
        <dbReference type="RuleBase" id="RU363063"/>
    </source>
</evidence>
<dbReference type="EC" id="2.4.1.-" evidence="11"/>
<dbReference type="GO" id="GO:0016757">
    <property type="term" value="F:glycosyltransferase activity"/>
    <property type="evidence" value="ECO:0007669"/>
    <property type="project" value="UniProtKB-KW"/>
</dbReference>
<proteinExistence type="inferred from homology"/>
<comment type="subcellular location">
    <subcellularLocation>
        <location evidence="1 11">Golgi apparatus membrane</location>
        <topology evidence="1 11">Single-pass type II membrane protein</topology>
    </subcellularLocation>
</comment>
<evidence type="ECO:0000256" key="8">
    <source>
        <dbReference type="ARBA" id="ARBA00023034"/>
    </source>
</evidence>
<keyword evidence="6" id="KW-0735">Signal-anchor</keyword>
<organism evidence="12 13">
    <name type="scientific">Sinanodonta woodiana</name>
    <name type="common">Chinese pond mussel</name>
    <name type="synonym">Anodonta woodiana</name>
    <dbReference type="NCBI Taxonomy" id="1069815"/>
    <lineage>
        <taxon>Eukaryota</taxon>
        <taxon>Metazoa</taxon>
        <taxon>Spiralia</taxon>
        <taxon>Lophotrochozoa</taxon>
        <taxon>Mollusca</taxon>
        <taxon>Bivalvia</taxon>
        <taxon>Autobranchia</taxon>
        <taxon>Heteroconchia</taxon>
        <taxon>Palaeoheterodonta</taxon>
        <taxon>Unionida</taxon>
        <taxon>Unionoidea</taxon>
        <taxon>Unionidae</taxon>
        <taxon>Unioninae</taxon>
        <taxon>Sinanodonta</taxon>
    </lineage>
</organism>
<evidence type="ECO:0000256" key="9">
    <source>
        <dbReference type="ARBA" id="ARBA00023136"/>
    </source>
</evidence>
<dbReference type="Proteomes" id="UP001634394">
    <property type="component" value="Unassembled WGS sequence"/>
</dbReference>
<evidence type="ECO:0000256" key="4">
    <source>
        <dbReference type="ARBA" id="ARBA00022679"/>
    </source>
</evidence>
<accession>A0ABD3X198</accession>
<dbReference type="Pfam" id="PF01762">
    <property type="entry name" value="Galactosyl_T"/>
    <property type="match status" value="1"/>
</dbReference>
<keyword evidence="13" id="KW-1185">Reference proteome</keyword>
<sequence>MFPRFPASLKLLMIFETFFVVGYLVLQEGKIFLSDNDVFRWSRRRVKDRPTPSSTQNQVEYTMIHHIQTDKSYTADKTTNTTKNIRKKPIMIDLDSLVFDESSLELCINSPVYLTIYVHSSPENNVRRRNVRETWGENQILKMNNVSLVFTMGYTSNPNISKIVEEEIRTYRDIIRANFIDSYRNLTYKAAAGIKWVTQCCQNTTYVLKIDDDIVLDIHRLLRFLKAYVGHKWGFQGLLMCHVWSKMDVQRNSSSKWYTSKEDYPKDYFLQYCSGSAYVMTPDVVMDFYDIIPQTPFFWIDDYYVTGLLAKHVNISHRTLNDRYLLDEKKDILQEVRKDRKTRLLFVHPPNTTIAYQVWKMFVERQK</sequence>
<evidence type="ECO:0000313" key="13">
    <source>
        <dbReference type="Proteomes" id="UP001634394"/>
    </source>
</evidence>